<evidence type="ECO:0000313" key="2">
    <source>
        <dbReference type="Proteomes" id="UP001499959"/>
    </source>
</evidence>
<dbReference type="Pfam" id="PF20043">
    <property type="entry name" value="DUF6445"/>
    <property type="match status" value="1"/>
</dbReference>
<protein>
    <submittedName>
        <fullName evidence="1">Uncharacterized protein</fullName>
    </submittedName>
</protein>
<evidence type="ECO:0000313" key="1">
    <source>
        <dbReference type="EMBL" id="GAA4788668.1"/>
    </source>
</evidence>
<accession>A0ABP9B110</accession>
<dbReference type="Proteomes" id="UP001499959">
    <property type="component" value="Unassembled WGS sequence"/>
</dbReference>
<organism evidence="1 2">
    <name type="scientific">Lysobacter hankyongensis</name>
    <dbReference type="NCBI Taxonomy" id="1176535"/>
    <lineage>
        <taxon>Bacteria</taxon>
        <taxon>Pseudomonadati</taxon>
        <taxon>Pseudomonadota</taxon>
        <taxon>Gammaproteobacteria</taxon>
        <taxon>Lysobacterales</taxon>
        <taxon>Lysobacteraceae</taxon>
        <taxon>Lysobacter</taxon>
    </lineage>
</organism>
<gene>
    <name evidence="1" type="ORF">GCM10023307_12190</name>
</gene>
<dbReference type="RefSeq" id="WP_345302425.1">
    <property type="nucleotide sequence ID" value="NZ_BAABJE010000005.1"/>
</dbReference>
<sequence length="237" mass="26638">MFNPNPRIEIVPIAGRHVCHVIDDALLDPDALVALAAAHADAFVETRHNAYPGPELRMPDGFSAQLDAFFTRHLRRAFDVRRTDRMYSRLAITATPPERLAPSQSICHVDRLSVEPQHRIVASVLYLFRDVRLGGTTFYAPKHPPEVILPMIADAGNLDAEAFRARYGIATGYMTASNDWFEKILTVPARYNRMIFYEGTLFHSGEIAHPELLSRDPRAGRLSLNGFFTCRRNLAPA</sequence>
<dbReference type="EMBL" id="BAABJE010000005">
    <property type="protein sequence ID" value="GAA4788668.1"/>
    <property type="molecule type" value="Genomic_DNA"/>
</dbReference>
<comment type="caution">
    <text evidence="1">The sequence shown here is derived from an EMBL/GenBank/DDBJ whole genome shotgun (WGS) entry which is preliminary data.</text>
</comment>
<proteinExistence type="predicted"/>
<keyword evidence="2" id="KW-1185">Reference proteome</keyword>
<dbReference type="InterPro" id="IPR045617">
    <property type="entry name" value="DUF6445"/>
</dbReference>
<reference evidence="2" key="1">
    <citation type="journal article" date="2019" name="Int. J. Syst. Evol. Microbiol.">
        <title>The Global Catalogue of Microorganisms (GCM) 10K type strain sequencing project: providing services to taxonomists for standard genome sequencing and annotation.</title>
        <authorList>
            <consortium name="The Broad Institute Genomics Platform"/>
            <consortium name="The Broad Institute Genome Sequencing Center for Infectious Disease"/>
            <person name="Wu L."/>
            <person name="Ma J."/>
        </authorList>
    </citation>
    <scope>NUCLEOTIDE SEQUENCE [LARGE SCALE GENOMIC DNA]</scope>
    <source>
        <strain evidence="2">JCM 18204</strain>
    </source>
</reference>
<name>A0ABP9B110_9GAMM</name>